<evidence type="ECO:0000313" key="2">
    <source>
        <dbReference type="EMBL" id="SHE39057.1"/>
    </source>
</evidence>
<dbReference type="EMBL" id="FQUU01000001">
    <property type="protein sequence ID" value="SHE39057.1"/>
    <property type="molecule type" value="Genomic_DNA"/>
</dbReference>
<name>A0A1M4T431_9BACT</name>
<dbReference type="STRING" id="1121884.SAMN02745131_00333"/>
<evidence type="ECO:0000259" key="1">
    <source>
        <dbReference type="PROSITE" id="PS50222"/>
    </source>
</evidence>
<dbReference type="InterPro" id="IPR018247">
    <property type="entry name" value="EF_Hand_1_Ca_BS"/>
</dbReference>
<accession>A0A1M4T431</accession>
<dbReference type="InterPro" id="IPR002048">
    <property type="entry name" value="EF_hand_dom"/>
</dbReference>
<feature type="domain" description="EF-hand" evidence="1">
    <location>
        <begin position="149"/>
        <end position="173"/>
    </location>
</feature>
<organism evidence="2 3">
    <name type="scientific">Flavisolibacter ginsengisoli DSM 18119</name>
    <dbReference type="NCBI Taxonomy" id="1121884"/>
    <lineage>
        <taxon>Bacteria</taxon>
        <taxon>Pseudomonadati</taxon>
        <taxon>Bacteroidota</taxon>
        <taxon>Chitinophagia</taxon>
        <taxon>Chitinophagales</taxon>
        <taxon>Chitinophagaceae</taxon>
        <taxon>Flavisolibacter</taxon>
    </lineage>
</organism>
<proteinExistence type="predicted"/>
<protein>
    <recommendedName>
        <fullName evidence="1">EF-hand domain-containing protein</fullName>
    </recommendedName>
</protein>
<dbReference type="PROSITE" id="PS00018">
    <property type="entry name" value="EF_HAND_1"/>
    <property type="match status" value="1"/>
</dbReference>
<dbReference type="Pfam" id="PF06078">
    <property type="entry name" value="DUF937"/>
    <property type="match status" value="1"/>
</dbReference>
<dbReference type="InterPro" id="IPR009282">
    <property type="entry name" value="DUF937"/>
</dbReference>
<reference evidence="2 3" key="1">
    <citation type="submission" date="2016-11" db="EMBL/GenBank/DDBJ databases">
        <authorList>
            <person name="Jaros S."/>
            <person name="Januszkiewicz K."/>
            <person name="Wedrychowicz H."/>
        </authorList>
    </citation>
    <scope>NUCLEOTIDE SEQUENCE [LARGE SCALE GENOMIC DNA]</scope>
    <source>
        <strain evidence="2 3">DSM 18119</strain>
    </source>
</reference>
<dbReference type="PROSITE" id="PS50222">
    <property type="entry name" value="EF_HAND_2"/>
    <property type="match status" value="1"/>
</dbReference>
<dbReference type="RefSeq" id="WP_072833484.1">
    <property type="nucleotide sequence ID" value="NZ_FQUU01000001.1"/>
</dbReference>
<gene>
    <name evidence="2" type="ORF">SAMN02745131_00333</name>
</gene>
<dbReference type="Proteomes" id="UP000184048">
    <property type="component" value="Unassembled WGS sequence"/>
</dbReference>
<sequence>MLENLINLVREQSGNVLQNNPAIPADKSQEAAQTAGNSILATLQGALSGGQLNEVLGFFKGGGSSAPGLVQQATGNYAQDLQNKLGLDPTQAQSVAEQVVPGTMNQLASKAADPADNSFDLQSIFNQLSGGKTGGIDIKSMLNRFGGGKLDKDGDGDVDLQDLKSMFSGGGVMDTVKGLFK</sequence>
<keyword evidence="3" id="KW-1185">Reference proteome</keyword>
<evidence type="ECO:0000313" key="3">
    <source>
        <dbReference type="Proteomes" id="UP000184048"/>
    </source>
</evidence>
<dbReference type="GO" id="GO:0005509">
    <property type="term" value="F:calcium ion binding"/>
    <property type="evidence" value="ECO:0007669"/>
    <property type="project" value="InterPro"/>
</dbReference>
<dbReference type="AlphaFoldDB" id="A0A1M4T431"/>
<dbReference type="OrthoDB" id="982085at2"/>